<organism evidence="5 6">
    <name type="scientific">Ceratopteris richardii</name>
    <name type="common">Triangle waterfern</name>
    <dbReference type="NCBI Taxonomy" id="49495"/>
    <lineage>
        <taxon>Eukaryota</taxon>
        <taxon>Viridiplantae</taxon>
        <taxon>Streptophyta</taxon>
        <taxon>Embryophyta</taxon>
        <taxon>Tracheophyta</taxon>
        <taxon>Polypodiopsida</taxon>
        <taxon>Polypodiidae</taxon>
        <taxon>Polypodiales</taxon>
        <taxon>Pteridineae</taxon>
        <taxon>Pteridaceae</taxon>
        <taxon>Parkerioideae</taxon>
        <taxon>Ceratopteris</taxon>
    </lineage>
</organism>
<keyword evidence="2" id="KW-0863">Zinc-finger</keyword>
<evidence type="ECO:0000256" key="1">
    <source>
        <dbReference type="ARBA" id="ARBA00022723"/>
    </source>
</evidence>
<dbReference type="InterPro" id="IPR011016">
    <property type="entry name" value="Znf_RING-CH"/>
</dbReference>
<name>A0A8T2VD18_CERRI</name>
<evidence type="ECO:0000256" key="3">
    <source>
        <dbReference type="ARBA" id="ARBA00022833"/>
    </source>
</evidence>
<keyword evidence="3" id="KW-0862">Zinc</keyword>
<feature type="domain" description="RING-CH-type" evidence="4">
    <location>
        <begin position="10"/>
        <end position="43"/>
    </location>
</feature>
<dbReference type="GO" id="GO:0008270">
    <property type="term" value="F:zinc ion binding"/>
    <property type="evidence" value="ECO:0007669"/>
    <property type="project" value="UniProtKB-KW"/>
</dbReference>
<dbReference type="PANTHER" id="PTHR37193">
    <property type="entry name" value="ALPHA-1,6-MANNOSYL-GLYCOPROTEIN 2-BETA-N-ACETYLGLUCOSAMINYLTRANSFERASE"/>
    <property type="match status" value="1"/>
</dbReference>
<proteinExistence type="predicted"/>
<dbReference type="PANTHER" id="PTHR37193:SF1">
    <property type="entry name" value="ALPHA-1,6-MANNOSYL-GLYCOPROTEIN 2-BETA-N-ACETYLGLUCOSAMINYLTRANSFERASE"/>
    <property type="match status" value="1"/>
</dbReference>
<protein>
    <recommendedName>
        <fullName evidence="4">RING-CH-type domain-containing protein</fullName>
    </recommendedName>
</protein>
<keyword evidence="6" id="KW-1185">Reference proteome</keyword>
<dbReference type="Proteomes" id="UP000825935">
    <property type="component" value="Chromosome 2"/>
</dbReference>
<dbReference type="Gene3D" id="3.30.40.10">
    <property type="entry name" value="Zinc/RING finger domain, C3HC4 (zinc finger)"/>
    <property type="match status" value="1"/>
</dbReference>
<dbReference type="EMBL" id="CM035407">
    <property type="protein sequence ID" value="KAH7445252.1"/>
    <property type="molecule type" value="Genomic_DNA"/>
</dbReference>
<reference evidence="5" key="1">
    <citation type="submission" date="2021-08" db="EMBL/GenBank/DDBJ databases">
        <title>WGS assembly of Ceratopteris richardii.</title>
        <authorList>
            <person name="Marchant D.B."/>
            <person name="Chen G."/>
            <person name="Jenkins J."/>
            <person name="Shu S."/>
            <person name="Leebens-Mack J."/>
            <person name="Grimwood J."/>
            <person name="Schmutz J."/>
            <person name="Soltis P."/>
            <person name="Soltis D."/>
            <person name="Chen Z.-H."/>
        </authorList>
    </citation>
    <scope>NUCLEOTIDE SEQUENCE</scope>
    <source>
        <strain evidence="5">Whitten #5841</strain>
        <tissue evidence="5">Leaf</tissue>
    </source>
</reference>
<comment type="caution">
    <text evidence="5">The sequence shown here is derived from an EMBL/GenBank/DDBJ whole genome shotgun (WGS) entry which is preliminary data.</text>
</comment>
<sequence>MQHILSMTIGEDEDLTTFFMFAHRKCIQHWCNGKGDTVCEICQKSFEGGYATPPHERADSITVGFGASWDIANGEPRLIALTMNHHFLDGDYDEYVGSKRIDMTKRQPTSHLVQVWPMPSIANVGQEEQPHLFEYIAILVARNKKESVHIALKPKMTWNGSGIAGDVQAYYTIFCSDVSQRLEIRKCVSIRQVMPMLGVPDALVPIQSFNSKVILHPGRQCPYGFWCTFLPPNLLEFIVGKLSLMHWGVMQSICHGLEVQLIQKKFKMHLKILLLKLMTLRISPCQKWLKVFML</sequence>
<evidence type="ECO:0000313" key="6">
    <source>
        <dbReference type="Proteomes" id="UP000825935"/>
    </source>
</evidence>
<evidence type="ECO:0000259" key="4">
    <source>
        <dbReference type="SMART" id="SM00744"/>
    </source>
</evidence>
<keyword evidence="1" id="KW-0479">Metal-binding</keyword>
<dbReference type="AlphaFoldDB" id="A0A8T2VD18"/>
<accession>A0A8T2VD18</accession>
<evidence type="ECO:0000313" key="5">
    <source>
        <dbReference type="EMBL" id="KAH7445252.1"/>
    </source>
</evidence>
<evidence type="ECO:0000256" key="2">
    <source>
        <dbReference type="ARBA" id="ARBA00022771"/>
    </source>
</evidence>
<gene>
    <name evidence="5" type="ORF">KP509_02G115100</name>
</gene>
<dbReference type="OrthoDB" id="264354at2759"/>
<dbReference type="InterPro" id="IPR013083">
    <property type="entry name" value="Znf_RING/FYVE/PHD"/>
</dbReference>
<dbReference type="SMART" id="SM00744">
    <property type="entry name" value="RINGv"/>
    <property type="match status" value="1"/>
</dbReference>